<name>A0A087BKC6_9BIFI</name>
<dbReference type="EMBL" id="JGZD01000013">
    <property type="protein sequence ID" value="KFI71476.1"/>
    <property type="molecule type" value="Genomic_DNA"/>
</dbReference>
<dbReference type="AlphaFoldDB" id="A0A087BKC6"/>
<organism evidence="1 2">
    <name type="scientific">Bifidobacterium minimum</name>
    <dbReference type="NCBI Taxonomy" id="1693"/>
    <lineage>
        <taxon>Bacteria</taxon>
        <taxon>Bacillati</taxon>
        <taxon>Actinomycetota</taxon>
        <taxon>Actinomycetes</taxon>
        <taxon>Bifidobacteriales</taxon>
        <taxon>Bifidobacteriaceae</taxon>
        <taxon>Bifidobacterium</taxon>
    </lineage>
</organism>
<reference evidence="1 2" key="1">
    <citation type="submission" date="2014-03" db="EMBL/GenBank/DDBJ databases">
        <title>Genomics of Bifidobacteria.</title>
        <authorList>
            <person name="Ventura M."/>
            <person name="Milani C."/>
            <person name="Lugli G.A."/>
        </authorList>
    </citation>
    <scope>NUCLEOTIDE SEQUENCE [LARGE SCALE GENOMIC DNA]</scope>
    <source>
        <strain evidence="1 2">LMG 11592</strain>
    </source>
</reference>
<gene>
    <name evidence="1" type="ORF">BMIN_1657</name>
</gene>
<keyword evidence="2" id="KW-1185">Reference proteome</keyword>
<evidence type="ECO:0000313" key="1">
    <source>
        <dbReference type="EMBL" id="KFI71476.1"/>
    </source>
</evidence>
<proteinExistence type="predicted"/>
<protein>
    <submittedName>
        <fullName evidence="1">Uncharacterized protein</fullName>
    </submittedName>
</protein>
<accession>A0A087BKC6</accession>
<dbReference type="Proteomes" id="UP000029014">
    <property type="component" value="Unassembled WGS sequence"/>
</dbReference>
<feature type="non-terminal residue" evidence="1">
    <location>
        <position position="30"/>
    </location>
</feature>
<evidence type="ECO:0000313" key="2">
    <source>
        <dbReference type="Proteomes" id="UP000029014"/>
    </source>
</evidence>
<comment type="caution">
    <text evidence="1">The sequence shown here is derived from an EMBL/GenBank/DDBJ whole genome shotgun (WGS) entry which is preliminary data.</text>
</comment>
<sequence>MTVPVSKQQRIRVLDARGMSWRRIAREVSV</sequence>